<accession>A0A9D3N551</accession>
<protein>
    <submittedName>
        <fullName evidence="2">Uncharacterized protein</fullName>
    </submittedName>
</protein>
<reference evidence="2 3" key="1">
    <citation type="submission" date="2021-06" db="EMBL/GenBank/DDBJ databases">
        <title>Chromosome-level genome assembly of the red-tail catfish (Hemibagrus wyckioides).</title>
        <authorList>
            <person name="Shao F."/>
        </authorList>
    </citation>
    <scope>NUCLEOTIDE SEQUENCE [LARGE SCALE GENOMIC DNA]</scope>
    <source>
        <strain evidence="2">EC202008001</strain>
        <tissue evidence="2">Blood</tissue>
    </source>
</reference>
<evidence type="ECO:0000313" key="3">
    <source>
        <dbReference type="Proteomes" id="UP000824219"/>
    </source>
</evidence>
<feature type="compositionally biased region" description="Basic and acidic residues" evidence="1">
    <location>
        <begin position="16"/>
        <end position="30"/>
    </location>
</feature>
<dbReference type="Proteomes" id="UP000824219">
    <property type="component" value="Linkage Group LG27"/>
</dbReference>
<organism evidence="2 3">
    <name type="scientific">Hemibagrus wyckioides</name>
    <dbReference type="NCBI Taxonomy" id="337641"/>
    <lineage>
        <taxon>Eukaryota</taxon>
        <taxon>Metazoa</taxon>
        <taxon>Chordata</taxon>
        <taxon>Craniata</taxon>
        <taxon>Vertebrata</taxon>
        <taxon>Euteleostomi</taxon>
        <taxon>Actinopterygii</taxon>
        <taxon>Neopterygii</taxon>
        <taxon>Teleostei</taxon>
        <taxon>Ostariophysi</taxon>
        <taxon>Siluriformes</taxon>
        <taxon>Bagridae</taxon>
        <taxon>Hemibagrus</taxon>
    </lineage>
</organism>
<proteinExistence type="predicted"/>
<dbReference type="EMBL" id="JAHKSW010000027">
    <property type="protein sequence ID" value="KAG7315013.1"/>
    <property type="molecule type" value="Genomic_DNA"/>
</dbReference>
<keyword evidence="3" id="KW-1185">Reference proteome</keyword>
<feature type="region of interest" description="Disordered" evidence="1">
    <location>
        <begin position="1"/>
        <end position="40"/>
    </location>
</feature>
<evidence type="ECO:0000313" key="2">
    <source>
        <dbReference type="EMBL" id="KAG7315013.1"/>
    </source>
</evidence>
<comment type="caution">
    <text evidence="2">The sequence shown here is derived from an EMBL/GenBank/DDBJ whole genome shotgun (WGS) entry which is preliminary data.</text>
</comment>
<evidence type="ECO:0000256" key="1">
    <source>
        <dbReference type="SAM" id="MobiDB-lite"/>
    </source>
</evidence>
<name>A0A9D3N551_9TELE</name>
<gene>
    <name evidence="2" type="ORF">KOW79_021101</name>
</gene>
<sequence length="101" mass="11605">MGAWPGGRFQKARRRGQVESREQRRSRGEEYQSSPDAGELKRTLKHQKTLSKLSLVPACVPLEVVITAEVAERKEMNAAELHFLFTSVMLEFYTDLEFYAD</sequence>
<dbReference type="AlphaFoldDB" id="A0A9D3N551"/>